<evidence type="ECO:0000313" key="2">
    <source>
        <dbReference type="Proteomes" id="UP000055048"/>
    </source>
</evidence>
<sequence length="79" mass="8433">MSYFTAKQEGNNPEVGFQVNVRASDRASQPASPALASAPVFAWPFSTLASLNGGRASARALLCDAVHGRHCRPTSFNLR</sequence>
<accession>A0A0V0TZP5</accession>
<name>A0A0V0TZP5_9BILA</name>
<dbReference type="Proteomes" id="UP000055048">
    <property type="component" value="Unassembled WGS sequence"/>
</dbReference>
<dbReference type="EMBL" id="JYDJ01000098">
    <property type="protein sequence ID" value="KRX44352.1"/>
    <property type="molecule type" value="Genomic_DNA"/>
</dbReference>
<keyword evidence="2" id="KW-1185">Reference proteome</keyword>
<proteinExistence type="predicted"/>
<organism evidence="1 2">
    <name type="scientific">Trichinella murrelli</name>
    <dbReference type="NCBI Taxonomy" id="144512"/>
    <lineage>
        <taxon>Eukaryota</taxon>
        <taxon>Metazoa</taxon>
        <taxon>Ecdysozoa</taxon>
        <taxon>Nematoda</taxon>
        <taxon>Enoplea</taxon>
        <taxon>Dorylaimia</taxon>
        <taxon>Trichinellida</taxon>
        <taxon>Trichinellidae</taxon>
        <taxon>Trichinella</taxon>
    </lineage>
</organism>
<comment type="caution">
    <text evidence="1">The sequence shown here is derived from an EMBL/GenBank/DDBJ whole genome shotgun (WGS) entry which is preliminary data.</text>
</comment>
<reference evidence="1 2" key="1">
    <citation type="submission" date="2015-01" db="EMBL/GenBank/DDBJ databases">
        <title>Evolution of Trichinella species and genotypes.</title>
        <authorList>
            <person name="Korhonen P.K."/>
            <person name="Edoardo P."/>
            <person name="Giuseppe L.R."/>
            <person name="Gasser R.B."/>
        </authorList>
    </citation>
    <scope>NUCLEOTIDE SEQUENCE [LARGE SCALE GENOMIC DNA]</scope>
    <source>
        <strain evidence="1">ISS417</strain>
    </source>
</reference>
<dbReference type="AlphaFoldDB" id="A0A0V0TZP5"/>
<gene>
    <name evidence="1" type="ORF">T05_1413</name>
</gene>
<evidence type="ECO:0000313" key="1">
    <source>
        <dbReference type="EMBL" id="KRX44352.1"/>
    </source>
</evidence>
<protein>
    <submittedName>
        <fullName evidence="1">Uncharacterized protein</fullName>
    </submittedName>
</protein>